<proteinExistence type="predicted"/>
<gene>
    <name evidence="3" type="ORF">C7M84_010879</name>
</gene>
<evidence type="ECO:0000313" key="4">
    <source>
        <dbReference type="Proteomes" id="UP000283509"/>
    </source>
</evidence>
<dbReference type="Pfam" id="PF13843">
    <property type="entry name" value="DDE_Tnp_1_7"/>
    <property type="match status" value="1"/>
</dbReference>
<protein>
    <submittedName>
        <fullName evidence="3">PiggyBac transposable element-derived protein 4</fullName>
    </submittedName>
</protein>
<organism evidence="3 4">
    <name type="scientific">Penaeus vannamei</name>
    <name type="common">Whiteleg shrimp</name>
    <name type="synonym">Litopenaeus vannamei</name>
    <dbReference type="NCBI Taxonomy" id="6689"/>
    <lineage>
        <taxon>Eukaryota</taxon>
        <taxon>Metazoa</taxon>
        <taxon>Ecdysozoa</taxon>
        <taxon>Arthropoda</taxon>
        <taxon>Crustacea</taxon>
        <taxon>Multicrustacea</taxon>
        <taxon>Malacostraca</taxon>
        <taxon>Eumalacostraca</taxon>
        <taxon>Eucarida</taxon>
        <taxon>Decapoda</taxon>
        <taxon>Dendrobranchiata</taxon>
        <taxon>Penaeoidea</taxon>
        <taxon>Penaeidae</taxon>
        <taxon>Penaeus</taxon>
    </lineage>
</organism>
<evidence type="ECO:0000256" key="1">
    <source>
        <dbReference type="SAM" id="MobiDB-lite"/>
    </source>
</evidence>
<reference evidence="3 4" key="2">
    <citation type="submission" date="2019-01" db="EMBL/GenBank/DDBJ databases">
        <title>The decoding of complex shrimp genome reveals the adaptation for benthos swimmer, frequently molting mechanism and breeding impact on genome.</title>
        <authorList>
            <person name="Sun Y."/>
            <person name="Gao Y."/>
            <person name="Yu Y."/>
        </authorList>
    </citation>
    <scope>NUCLEOTIDE SEQUENCE [LARGE SCALE GENOMIC DNA]</scope>
    <source>
        <tissue evidence="3">Muscle</tissue>
    </source>
</reference>
<dbReference type="Proteomes" id="UP000283509">
    <property type="component" value="Unassembled WGS sequence"/>
</dbReference>
<dbReference type="InterPro" id="IPR029526">
    <property type="entry name" value="PGBD"/>
</dbReference>
<comment type="caution">
    <text evidence="3">The sequence shown here is derived from an EMBL/GenBank/DDBJ whole genome shotgun (WGS) entry which is preliminary data.</text>
</comment>
<dbReference type="AlphaFoldDB" id="A0A3R7MVL0"/>
<dbReference type="PANTHER" id="PTHR46599:SF3">
    <property type="entry name" value="PIGGYBAC TRANSPOSABLE ELEMENT-DERIVED PROTEIN 4"/>
    <property type="match status" value="1"/>
</dbReference>
<dbReference type="EMBL" id="QCYY01002381">
    <property type="protein sequence ID" value="ROT70813.1"/>
    <property type="molecule type" value="Genomic_DNA"/>
</dbReference>
<reference evidence="3 4" key="1">
    <citation type="submission" date="2018-04" db="EMBL/GenBank/DDBJ databases">
        <authorList>
            <person name="Zhang X."/>
            <person name="Yuan J."/>
            <person name="Li F."/>
            <person name="Xiang J."/>
        </authorList>
    </citation>
    <scope>NUCLEOTIDE SEQUENCE [LARGE SCALE GENOMIC DNA]</scope>
    <source>
        <tissue evidence="3">Muscle</tissue>
    </source>
</reference>
<name>A0A3R7MVL0_PENVA</name>
<feature type="region of interest" description="Disordered" evidence="1">
    <location>
        <begin position="1"/>
        <end position="83"/>
    </location>
</feature>
<dbReference type="PANTHER" id="PTHR46599">
    <property type="entry name" value="PIGGYBAC TRANSPOSABLE ELEMENT-DERIVED PROTEIN 4"/>
    <property type="match status" value="1"/>
</dbReference>
<accession>A0A3R7MVL0</accession>
<dbReference type="STRING" id="6689.A0A3R7MVL0"/>
<feature type="domain" description="PiggyBac transposable element-derived protein" evidence="2">
    <location>
        <begin position="132"/>
        <end position="472"/>
    </location>
</feature>
<feature type="compositionally biased region" description="Low complexity" evidence="1">
    <location>
        <begin position="8"/>
        <end position="22"/>
    </location>
</feature>
<keyword evidence="4" id="KW-1185">Reference proteome</keyword>
<sequence length="530" mass="60503">MPRNTRTSSAAAAVSPDDPQPSTSAGPLSFYDDSSDDESGERFVPRGRVLIEDSSDSDLGSDSGDDSDLDYVSHDTSLDEDEPLSAYARRLRERNSPGQPGFRWRKKENVPTRYGFRAQPGVNTPGVDSDSSPLELFSLFFTEELMDMIVRETNRYHRQKPGPSSSHMKDWVDTSVSELGVFIGLRMAMGKPKPEQRSYWSTDLFYHSPLFPVTMTRDRFDQLSRYLHVVDNEGSHPPDDRLWKLRPAIEILQRQFSSVFTPPRRITVDESLWKFRGRFVAVTYNPSKRSRFGVKVYKLAASEGPSNGYICAFEIYTGRDRSDIPASQRAVIHLMGAAGLFDKGYDLYTDNWYTSPTLFHYLQSRRTNAIGTVRTNRKFMPTDLQVKARGQVDSRSTPTGMLCLQWRDRRVVTLLSTVHKSEMVATRSRSGFERIKPKVVVDYNCGMKGVDNSDQLAVSYPSTRKSLKWYKKGIHCQISTPHDRYRRCKLCYYSRGVRRMTKMMCSGCDVSLCRTSCFEEYHTLNASTSR</sequence>
<evidence type="ECO:0000259" key="2">
    <source>
        <dbReference type="Pfam" id="PF13843"/>
    </source>
</evidence>
<evidence type="ECO:0000313" key="3">
    <source>
        <dbReference type="EMBL" id="ROT70813.1"/>
    </source>
</evidence>
<dbReference type="OrthoDB" id="6368840at2759"/>